<dbReference type="Proteomes" id="UP000798046">
    <property type="component" value="Unassembled WGS sequence"/>
</dbReference>
<dbReference type="EMBL" id="VZRA01000001">
    <property type="protein sequence ID" value="KAB0671084.1"/>
    <property type="molecule type" value="Genomic_DNA"/>
</dbReference>
<protein>
    <submittedName>
        <fullName evidence="2">Glycosyltransferase family 2 protein</fullName>
    </submittedName>
</protein>
<evidence type="ECO:0000259" key="1">
    <source>
        <dbReference type="Pfam" id="PF00535"/>
    </source>
</evidence>
<name>A0ABQ6TQK9_9BACT</name>
<organism evidence="2 3">
    <name type="scientific">Oryzomonas sagensis</name>
    <dbReference type="NCBI Taxonomy" id="2603857"/>
    <lineage>
        <taxon>Bacteria</taxon>
        <taxon>Pseudomonadati</taxon>
        <taxon>Thermodesulfobacteriota</taxon>
        <taxon>Desulfuromonadia</taxon>
        <taxon>Geobacterales</taxon>
        <taxon>Geobacteraceae</taxon>
        <taxon>Oryzomonas</taxon>
    </lineage>
</organism>
<sequence length="299" mass="33923">MVPIMAVDIAFIAVNYNTRALVEELIRFFAACELPFRHCLVVVDNSSTDGSREMLEQAQGDGLVYIQANENLGYGRGMNRGMAAVASRYACVMNTDLILNRDALVALWEFFESRPEAGVASPVILGSDGRMQGFLSFPGLLLLYAPTLSKIKSKLWKLRVAKARVPLRVPGVLGAFFMVRRSCFAAPLFDEDFFFYYEDTELAHRYWEQGVPCYVLPQVSIVHTGGQSTSAAGGKLFQQSRRIYIEKCYGAPHTAWLAALDRARLRMKYYKYRILSRFVKNGKIQRKYEYYARLVQPDD</sequence>
<dbReference type="SUPFAM" id="SSF53448">
    <property type="entry name" value="Nucleotide-diphospho-sugar transferases"/>
    <property type="match status" value="1"/>
</dbReference>
<evidence type="ECO:0000313" key="3">
    <source>
        <dbReference type="Proteomes" id="UP000798046"/>
    </source>
</evidence>
<keyword evidence="3" id="KW-1185">Reference proteome</keyword>
<dbReference type="Pfam" id="PF00535">
    <property type="entry name" value="Glycos_transf_2"/>
    <property type="match status" value="1"/>
</dbReference>
<dbReference type="Gene3D" id="3.90.550.10">
    <property type="entry name" value="Spore Coat Polysaccharide Biosynthesis Protein SpsA, Chain A"/>
    <property type="match status" value="1"/>
</dbReference>
<evidence type="ECO:0000313" key="2">
    <source>
        <dbReference type="EMBL" id="KAB0671084.1"/>
    </source>
</evidence>
<comment type="caution">
    <text evidence="2">The sequence shown here is derived from an EMBL/GenBank/DDBJ whole genome shotgun (WGS) entry which is preliminary data.</text>
</comment>
<dbReference type="InterPro" id="IPR029044">
    <property type="entry name" value="Nucleotide-diphossugar_trans"/>
</dbReference>
<gene>
    <name evidence="2" type="ORF">F6V30_00380</name>
</gene>
<accession>A0ABQ6TQK9</accession>
<reference evidence="2 3" key="1">
    <citation type="journal article" date="2020" name="Microorganisms">
        <title>Description of Three Novel Members in the Family Geobacteraceae, Oryzomonas japonicum gen. nov., sp. nov., Oryzomonas sagensis sp. nov., and Oryzomonas ruber sp. nov.</title>
        <authorList>
            <person name="Xu Z."/>
            <person name="Masuda Y."/>
            <person name="Hayakawa C."/>
            <person name="Ushijima N."/>
            <person name="Kawano K."/>
            <person name="Shiratori Y."/>
            <person name="Senoo K."/>
            <person name="Itoh H."/>
        </authorList>
    </citation>
    <scope>NUCLEOTIDE SEQUENCE [LARGE SCALE GENOMIC DNA]</scope>
    <source>
        <strain evidence="2 3">Red100</strain>
    </source>
</reference>
<dbReference type="PANTHER" id="PTHR43179:SF7">
    <property type="entry name" value="RHAMNOSYLTRANSFERASE WBBL"/>
    <property type="match status" value="1"/>
</dbReference>
<dbReference type="InterPro" id="IPR001173">
    <property type="entry name" value="Glyco_trans_2-like"/>
</dbReference>
<dbReference type="PANTHER" id="PTHR43179">
    <property type="entry name" value="RHAMNOSYLTRANSFERASE WBBL"/>
    <property type="match status" value="1"/>
</dbReference>
<feature type="domain" description="Glycosyltransferase 2-like" evidence="1">
    <location>
        <begin position="14"/>
        <end position="132"/>
    </location>
</feature>
<proteinExistence type="predicted"/>
<dbReference type="CDD" id="cd04186">
    <property type="entry name" value="GT_2_like_c"/>
    <property type="match status" value="1"/>
</dbReference>